<dbReference type="PANTHER" id="PTHR47784">
    <property type="entry name" value="STEROL UPTAKE CONTROL PROTEIN 2"/>
    <property type="match status" value="1"/>
</dbReference>
<dbReference type="Gene3D" id="4.10.240.10">
    <property type="entry name" value="Zn(2)-C6 fungal-type DNA-binding domain"/>
    <property type="match status" value="1"/>
</dbReference>
<feature type="region of interest" description="Disordered" evidence="2">
    <location>
        <begin position="60"/>
        <end position="79"/>
    </location>
</feature>
<gene>
    <name evidence="4" type="ORF">BS50DRAFT_489789</name>
</gene>
<reference evidence="4 5" key="1">
    <citation type="journal article" date="2018" name="Front. Microbiol.">
        <title>Genome-Wide Analysis of Corynespora cassiicola Leaf Fall Disease Putative Effectors.</title>
        <authorList>
            <person name="Lopez D."/>
            <person name="Ribeiro S."/>
            <person name="Label P."/>
            <person name="Fumanal B."/>
            <person name="Venisse J.S."/>
            <person name="Kohler A."/>
            <person name="de Oliveira R.R."/>
            <person name="Labutti K."/>
            <person name="Lipzen A."/>
            <person name="Lail K."/>
            <person name="Bauer D."/>
            <person name="Ohm R.A."/>
            <person name="Barry K.W."/>
            <person name="Spatafora J."/>
            <person name="Grigoriev I.V."/>
            <person name="Martin F.M."/>
            <person name="Pujade-Renaud V."/>
        </authorList>
    </citation>
    <scope>NUCLEOTIDE SEQUENCE [LARGE SCALE GENOMIC DNA]</scope>
    <source>
        <strain evidence="4 5">Philippines</strain>
    </source>
</reference>
<dbReference type="SUPFAM" id="SSF57701">
    <property type="entry name" value="Zn2/Cys6 DNA-binding domain"/>
    <property type="match status" value="1"/>
</dbReference>
<evidence type="ECO:0000259" key="3">
    <source>
        <dbReference type="PROSITE" id="PS50048"/>
    </source>
</evidence>
<dbReference type="InterPro" id="IPR001138">
    <property type="entry name" value="Zn2Cys6_DnaBD"/>
</dbReference>
<keyword evidence="5" id="KW-1185">Reference proteome</keyword>
<dbReference type="InterPro" id="IPR053157">
    <property type="entry name" value="Sterol_Uptake_Regulator"/>
</dbReference>
<name>A0A2T2NT48_CORCC</name>
<dbReference type="PANTHER" id="PTHR47784:SF5">
    <property type="entry name" value="STEROL UPTAKE CONTROL PROTEIN 2"/>
    <property type="match status" value="1"/>
</dbReference>
<organism evidence="4 5">
    <name type="scientific">Corynespora cassiicola Philippines</name>
    <dbReference type="NCBI Taxonomy" id="1448308"/>
    <lineage>
        <taxon>Eukaryota</taxon>
        <taxon>Fungi</taxon>
        <taxon>Dikarya</taxon>
        <taxon>Ascomycota</taxon>
        <taxon>Pezizomycotina</taxon>
        <taxon>Dothideomycetes</taxon>
        <taxon>Pleosporomycetidae</taxon>
        <taxon>Pleosporales</taxon>
        <taxon>Corynesporascaceae</taxon>
        <taxon>Corynespora</taxon>
    </lineage>
</organism>
<dbReference type="Proteomes" id="UP000240883">
    <property type="component" value="Unassembled WGS sequence"/>
</dbReference>
<dbReference type="AlphaFoldDB" id="A0A2T2NT48"/>
<dbReference type="OrthoDB" id="416217at2759"/>
<proteinExistence type="predicted"/>
<evidence type="ECO:0000313" key="5">
    <source>
        <dbReference type="Proteomes" id="UP000240883"/>
    </source>
</evidence>
<dbReference type="Pfam" id="PF11951">
    <property type="entry name" value="Fungal_trans_2"/>
    <property type="match status" value="1"/>
</dbReference>
<evidence type="ECO:0000256" key="1">
    <source>
        <dbReference type="ARBA" id="ARBA00023242"/>
    </source>
</evidence>
<sequence>MSPREQARKRFRVSHRKSRAGCTTCKARRVKCGEEKPTCRRCLKRGLDCDYSATVQIPTPNPSIQTHAPTQDAGRSPRAMSMDASVRNETPSAILNIGDLELLHVYHTSTCHSIVWNISLQDVLKIELPQLGFTHHFLLHGILALSALHLTHFRKHKAQHYLAQAVGHYDIALSTAMAELANISDENCEALYGFGMLGCLIAFAWGPKPGDYLLFGERGIGEWLVLARGSNAVFQAKEHILRHGVLAGMFQTPMCLRQQVMLPTKESERLLELRAQFELLHQDDPNLPLYLTALDQLMYFFSVDASKLGSRRQATFQDIVAWLHLLEDDFVDCLNARHPAALAIFACYCVLLNDIPSAWLMRGWVDHLMSGIYDSMDVEYRIWIKWPQQQIGWIPK</sequence>
<evidence type="ECO:0000256" key="2">
    <source>
        <dbReference type="SAM" id="MobiDB-lite"/>
    </source>
</evidence>
<keyword evidence="1" id="KW-0539">Nucleus</keyword>
<dbReference type="EMBL" id="KZ678133">
    <property type="protein sequence ID" value="PSN68570.1"/>
    <property type="molecule type" value="Genomic_DNA"/>
</dbReference>
<dbReference type="InterPro" id="IPR021858">
    <property type="entry name" value="Fun_TF"/>
</dbReference>
<dbReference type="CDD" id="cd00067">
    <property type="entry name" value="GAL4"/>
    <property type="match status" value="1"/>
</dbReference>
<dbReference type="GO" id="GO:0008270">
    <property type="term" value="F:zinc ion binding"/>
    <property type="evidence" value="ECO:0007669"/>
    <property type="project" value="InterPro"/>
</dbReference>
<dbReference type="GO" id="GO:0001228">
    <property type="term" value="F:DNA-binding transcription activator activity, RNA polymerase II-specific"/>
    <property type="evidence" value="ECO:0007669"/>
    <property type="project" value="TreeGrafter"/>
</dbReference>
<feature type="domain" description="Zn(2)-C6 fungal-type" evidence="3">
    <location>
        <begin position="21"/>
        <end position="51"/>
    </location>
</feature>
<accession>A0A2T2NT48</accession>
<dbReference type="InterPro" id="IPR036864">
    <property type="entry name" value="Zn2-C6_fun-type_DNA-bd_sf"/>
</dbReference>
<feature type="compositionally biased region" description="Polar residues" evidence="2">
    <location>
        <begin position="60"/>
        <end position="69"/>
    </location>
</feature>
<dbReference type="PROSITE" id="PS50048">
    <property type="entry name" value="ZN2_CY6_FUNGAL_2"/>
    <property type="match status" value="1"/>
</dbReference>
<dbReference type="PROSITE" id="PS00463">
    <property type="entry name" value="ZN2_CY6_FUNGAL_1"/>
    <property type="match status" value="1"/>
</dbReference>
<dbReference type="PRINTS" id="PR00755">
    <property type="entry name" value="AFLATOXINBRP"/>
</dbReference>
<evidence type="ECO:0000313" key="4">
    <source>
        <dbReference type="EMBL" id="PSN68570.1"/>
    </source>
</evidence>
<dbReference type="STRING" id="1448308.A0A2T2NT48"/>
<protein>
    <submittedName>
        <fullName evidence="4">C6 zinc finger protein</fullName>
    </submittedName>
</protein>
<dbReference type="Pfam" id="PF00172">
    <property type="entry name" value="Zn_clus"/>
    <property type="match status" value="1"/>
</dbReference>
<dbReference type="SMART" id="SM00066">
    <property type="entry name" value="GAL4"/>
    <property type="match status" value="1"/>
</dbReference>